<dbReference type="EMBL" id="LOYH01000103">
    <property type="protein sequence ID" value="KVK73293.1"/>
    <property type="molecule type" value="Genomic_DNA"/>
</dbReference>
<evidence type="ECO:0000313" key="2">
    <source>
        <dbReference type="Proteomes" id="UP000069001"/>
    </source>
</evidence>
<comment type="caution">
    <text evidence="1">The sequence shown here is derived from an EMBL/GenBank/DDBJ whole genome shotgun (WGS) entry which is preliminary data.</text>
</comment>
<protein>
    <recommendedName>
        <fullName evidence="3">DNA-directed RNA polymerase II</fullName>
    </recommendedName>
</protein>
<proteinExistence type="predicted"/>
<name>A0A118KCY4_BURCE</name>
<sequence length="83" mass="8718">MIASVLVDVTRPAATFWTRRSLPAVPTLTTPLAALAPAKLPNVWPPIVAELTEPVPPVAVSAAPIVAELLPRATEFATLAVDR</sequence>
<evidence type="ECO:0000313" key="1">
    <source>
        <dbReference type="EMBL" id="KVK73293.1"/>
    </source>
</evidence>
<dbReference type="Proteomes" id="UP000069001">
    <property type="component" value="Unassembled WGS sequence"/>
</dbReference>
<evidence type="ECO:0008006" key="3">
    <source>
        <dbReference type="Google" id="ProtNLM"/>
    </source>
</evidence>
<reference evidence="1 2" key="1">
    <citation type="submission" date="2015-11" db="EMBL/GenBank/DDBJ databases">
        <title>Expanding the genomic diversity of Burkholderia species for the development of highly accurate diagnostics.</title>
        <authorList>
            <person name="Sahl J."/>
            <person name="Keim P."/>
            <person name="Wagner D."/>
        </authorList>
    </citation>
    <scope>NUCLEOTIDE SEQUENCE [LARGE SCALE GENOMIC DNA]</scope>
    <source>
        <strain evidence="1 2">MSMB1302</strain>
    </source>
</reference>
<gene>
    <name evidence="1" type="ORF">WS90_31895</name>
</gene>
<accession>A0A118KCY4</accession>
<dbReference type="AlphaFoldDB" id="A0A118KCY4"/>
<organism evidence="1 2">
    <name type="scientific">Burkholderia cepacia</name>
    <name type="common">Pseudomonas cepacia</name>
    <dbReference type="NCBI Taxonomy" id="292"/>
    <lineage>
        <taxon>Bacteria</taxon>
        <taxon>Pseudomonadati</taxon>
        <taxon>Pseudomonadota</taxon>
        <taxon>Betaproteobacteria</taxon>
        <taxon>Burkholderiales</taxon>
        <taxon>Burkholderiaceae</taxon>
        <taxon>Burkholderia</taxon>
        <taxon>Burkholderia cepacia complex</taxon>
    </lineage>
</organism>